<evidence type="ECO:0000256" key="1">
    <source>
        <dbReference type="SAM" id="MobiDB-lite"/>
    </source>
</evidence>
<feature type="region of interest" description="Disordered" evidence="1">
    <location>
        <begin position="147"/>
        <end position="215"/>
    </location>
</feature>
<proteinExistence type="predicted"/>
<dbReference type="Proteomes" id="UP001445335">
    <property type="component" value="Unassembled WGS sequence"/>
</dbReference>
<protein>
    <submittedName>
        <fullName evidence="2">Uncharacterized protein</fullName>
    </submittedName>
</protein>
<dbReference type="EMBL" id="JALJOU010000002">
    <property type="protein sequence ID" value="KAK9845956.1"/>
    <property type="molecule type" value="Genomic_DNA"/>
</dbReference>
<feature type="compositionally biased region" description="Basic and acidic residues" evidence="1">
    <location>
        <begin position="183"/>
        <end position="196"/>
    </location>
</feature>
<keyword evidence="3" id="KW-1185">Reference proteome</keyword>
<reference evidence="2 3" key="1">
    <citation type="journal article" date="2024" name="Nat. Commun.">
        <title>Phylogenomics reveals the evolutionary origins of lichenization in chlorophyte algae.</title>
        <authorList>
            <person name="Puginier C."/>
            <person name="Libourel C."/>
            <person name="Otte J."/>
            <person name="Skaloud P."/>
            <person name="Haon M."/>
            <person name="Grisel S."/>
            <person name="Petersen M."/>
            <person name="Berrin J.G."/>
            <person name="Delaux P.M."/>
            <person name="Dal Grande F."/>
            <person name="Keller J."/>
        </authorList>
    </citation>
    <scope>NUCLEOTIDE SEQUENCE [LARGE SCALE GENOMIC DNA]</scope>
    <source>
        <strain evidence="2 3">SAG 245.80</strain>
    </source>
</reference>
<feature type="compositionally biased region" description="Low complexity" evidence="1">
    <location>
        <begin position="161"/>
        <end position="172"/>
    </location>
</feature>
<gene>
    <name evidence="2" type="ORF">WJX81_006794</name>
</gene>
<accession>A0AAW1SKD3</accession>
<organism evidence="2 3">
    <name type="scientific">Elliptochloris bilobata</name>
    <dbReference type="NCBI Taxonomy" id="381761"/>
    <lineage>
        <taxon>Eukaryota</taxon>
        <taxon>Viridiplantae</taxon>
        <taxon>Chlorophyta</taxon>
        <taxon>core chlorophytes</taxon>
        <taxon>Trebouxiophyceae</taxon>
        <taxon>Trebouxiophyceae incertae sedis</taxon>
        <taxon>Elliptochloris clade</taxon>
        <taxon>Elliptochloris</taxon>
    </lineage>
</organism>
<evidence type="ECO:0000313" key="3">
    <source>
        <dbReference type="Proteomes" id="UP001445335"/>
    </source>
</evidence>
<evidence type="ECO:0000313" key="2">
    <source>
        <dbReference type="EMBL" id="KAK9845956.1"/>
    </source>
</evidence>
<comment type="caution">
    <text evidence="2">The sequence shown here is derived from an EMBL/GenBank/DDBJ whole genome shotgun (WGS) entry which is preliminary data.</text>
</comment>
<name>A0AAW1SKD3_9CHLO</name>
<sequence length="215" mass="24033">MGVAKEHQYILTDAEQHALARGLGYRLEQLYAAGIASCGWEYFSRYYPPRRSYDFLRRWHSLGSLVAGCIGWHWWSRFVDAGVLTQVLYLRNNPLGGECAAAILAQRPDARVLSPGGSSKYPAFNPGTTKAEYRKLRRIQEYEEARCRPRISPTPYPPAPDAAAAGAAPMPATFDASRGDGGLQKDGDGRRREQTKGEQAQQPERRSADGWGWWT</sequence>
<dbReference type="AlphaFoldDB" id="A0AAW1SKD3"/>